<feature type="compositionally biased region" description="Polar residues" evidence="1">
    <location>
        <begin position="134"/>
        <end position="150"/>
    </location>
</feature>
<gene>
    <name evidence="2" type="ORF">Ahy_B09g096583</name>
</gene>
<proteinExistence type="predicted"/>
<protein>
    <recommendedName>
        <fullName evidence="4">Transposase</fullName>
    </recommendedName>
</protein>
<comment type="caution">
    <text evidence="2">The sequence shown here is derived from an EMBL/GenBank/DDBJ whole genome shotgun (WGS) entry which is preliminary data.</text>
</comment>
<evidence type="ECO:0000313" key="2">
    <source>
        <dbReference type="EMBL" id="RYQ90521.1"/>
    </source>
</evidence>
<feature type="region of interest" description="Disordered" evidence="1">
    <location>
        <begin position="131"/>
        <end position="150"/>
    </location>
</feature>
<evidence type="ECO:0008006" key="4">
    <source>
        <dbReference type="Google" id="ProtNLM"/>
    </source>
</evidence>
<organism evidence="2 3">
    <name type="scientific">Arachis hypogaea</name>
    <name type="common">Peanut</name>
    <dbReference type="NCBI Taxonomy" id="3818"/>
    <lineage>
        <taxon>Eukaryota</taxon>
        <taxon>Viridiplantae</taxon>
        <taxon>Streptophyta</taxon>
        <taxon>Embryophyta</taxon>
        <taxon>Tracheophyta</taxon>
        <taxon>Spermatophyta</taxon>
        <taxon>Magnoliopsida</taxon>
        <taxon>eudicotyledons</taxon>
        <taxon>Gunneridae</taxon>
        <taxon>Pentapetalae</taxon>
        <taxon>rosids</taxon>
        <taxon>fabids</taxon>
        <taxon>Fabales</taxon>
        <taxon>Fabaceae</taxon>
        <taxon>Papilionoideae</taxon>
        <taxon>50 kb inversion clade</taxon>
        <taxon>dalbergioids sensu lato</taxon>
        <taxon>Dalbergieae</taxon>
        <taxon>Pterocarpus clade</taxon>
        <taxon>Arachis</taxon>
    </lineage>
</organism>
<sequence length="150" mass="17676">MIQRIEKIWKELRNNLLHKFYDERKSLEENAKHKPSGINAQQWKWFLQYRLKDSTKKKCRQNALNRLKQLYTHIGVSKTTARLKDEEEVITNIESQDSSLKGISLIDSLVQVLGKEHSERVRRLGFRPSPTKIIRNNTQQSNSGEQIKGY</sequence>
<name>A0A444XLH7_ARAHY</name>
<evidence type="ECO:0000313" key="3">
    <source>
        <dbReference type="Proteomes" id="UP000289738"/>
    </source>
</evidence>
<keyword evidence="3" id="KW-1185">Reference proteome</keyword>
<dbReference type="EMBL" id="SDMP01000019">
    <property type="protein sequence ID" value="RYQ90521.1"/>
    <property type="molecule type" value="Genomic_DNA"/>
</dbReference>
<dbReference type="Proteomes" id="UP000289738">
    <property type="component" value="Chromosome B09"/>
</dbReference>
<dbReference type="AlphaFoldDB" id="A0A444XLH7"/>
<evidence type="ECO:0000256" key="1">
    <source>
        <dbReference type="SAM" id="MobiDB-lite"/>
    </source>
</evidence>
<accession>A0A444XLH7</accession>
<reference evidence="2 3" key="1">
    <citation type="submission" date="2019-01" db="EMBL/GenBank/DDBJ databases">
        <title>Sequencing of cultivated peanut Arachis hypogaea provides insights into genome evolution and oil improvement.</title>
        <authorList>
            <person name="Chen X."/>
        </authorList>
    </citation>
    <scope>NUCLEOTIDE SEQUENCE [LARGE SCALE GENOMIC DNA]</scope>
    <source>
        <strain evidence="3">cv. Fuhuasheng</strain>
        <tissue evidence="2">Leaves</tissue>
    </source>
</reference>